<reference evidence="2 3" key="1">
    <citation type="submission" date="2016-06" db="EMBL/GenBank/DDBJ databases">
        <title>Comparative genomics of the ectomycorrhizal sister species Rhizopogon vinicolor and Rhizopogon vesiculosus (Basidiomycota: Boletales) reveals a divergence of the mating type B locus.</title>
        <authorList>
            <consortium name="DOE Joint Genome Institute"/>
            <person name="Mujic A.B."/>
            <person name="Kuo A."/>
            <person name="Tritt A."/>
            <person name="Lipzen A."/>
            <person name="Chen C."/>
            <person name="Johnson J."/>
            <person name="Sharma A."/>
            <person name="Barry K."/>
            <person name="Grigoriev I.V."/>
            <person name="Spatafora J.W."/>
        </authorList>
    </citation>
    <scope>NUCLEOTIDE SEQUENCE [LARGE SCALE GENOMIC DNA]</scope>
    <source>
        <strain evidence="2 3">AM-OR11-026</strain>
    </source>
</reference>
<evidence type="ECO:0000313" key="2">
    <source>
        <dbReference type="EMBL" id="OAX31268.1"/>
    </source>
</evidence>
<feature type="non-terminal residue" evidence="2">
    <location>
        <position position="56"/>
    </location>
</feature>
<sequence length="56" mass="6095">IIDRGTTSHFCPDQEKFVTFLEIEPQDVHTAGGTCISAIGQGDVKIDLPFGKMKTT</sequence>
<evidence type="ECO:0000313" key="3">
    <source>
        <dbReference type="Proteomes" id="UP000092154"/>
    </source>
</evidence>
<organism evidence="2 3">
    <name type="scientific">Rhizopogon vinicolor AM-OR11-026</name>
    <dbReference type="NCBI Taxonomy" id="1314800"/>
    <lineage>
        <taxon>Eukaryota</taxon>
        <taxon>Fungi</taxon>
        <taxon>Dikarya</taxon>
        <taxon>Basidiomycota</taxon>
        <taxon>Agaricomycotina</taxon>
        <taxon>Agaricomycetes</taxon>
        <taxon>Agaricomycetidae</taxon>
        <taxon>Boletales</taxon>
        <taxon>Suillineae</taxon>
        <taxon>Rhizopogonaceae</taxon>
        <taxon>Rhizopogon</taxon>
    </lineage>
</organism>
<dbReference type="InParanoid" id="A0A1B7MFA7"/>
<dbReference type="EMBL" id="KV449486">
    <property type="protein sequence ID" value="OAX31268.1"/>
    <property type="molecule type" value="Genomic_DNA"/>
</dbReference>
<feature type="non-terminal residue" evidence="2">
    <location>
        <position position="1"/>
    </location>
</feature>
<feature type="domain" description="Retrovirus-related Pol polyprotein from transposon TNT 1-94-like beta-barrel" evidence="1">
    <location>
        <begin position="1"/>
        <end position="52"/>
    </location>
</feature>
<evidence type="ECO:0000259" key="1">
    <source>
        <dbReference type="Pfam" id="PF22936"/>
    </source>
</evidence>
<gene>
    <name evidence="2" type="ORF">K503DRAFT_673170</name>
</gene>
<dbReference type="Proteomes" id="UP000092154">
    <property type="component" value="Unassembled WGS sequence"/>
</dbReference>
<dbReference type="Pfam" id="PF22936">
    <property type="entry name" value="Pol_BBD"/>
    <property type="match status" value="1"/>
</dbReference>
<dbReference type="STRING" id="1314800.A0A1B7MFA7"/>
<keyword evidence="3" id="KW-1185">Reference proteome</keyword>
<name>A0A1B7MFA7_9AGAM</name>
<dbReference type="InterPro" id="IPR054722">
    <property type="entry name" value="PolX-like_BBD"/>
</dbReference>
<protein>
    <recommendedName>
        <fullName evidence="1">Retrovirus-related Pol polyprotein from transposon TNT 1-94-like beta-barrel domain-containing protein</fullName>
    </recommendedName>
</protein>
<proteinExistence type="predicted"/>
<accession>A0A1B7MFA7</accession>
<dbReference type="OrthoDB" id="2660300at2759"/>
<dbReference type="AlphaFoldDB" id="A0A1B7MFA7"/>